<dbReference type="PANTHER" id="PTHR36582:SF2">
    <property type="entry name" value="ANTITOXIN PARD"/>
    <property type="match status" value="1"/>
</dbReference>
<dbReference type="Gene3D" id="6.10.10.120">
    <property type="entry name" value="Antitoxin ParD1-like"/>
    <property type="match status" value="1"/>
</dbReference>
<evidence type="ECO:0000313" key="2">
    <source>
        <dbReference type="Proteomes" id="UP000326678"/>
    </source>
</evidence>
<protein>
    <submittedName>
        <fullName evidence="1">Antitoxin ParD1/3/4</fullName>
    </submittedName>
</protein>
<name>A0A5P8W3G0_9NOSO</name>
<dbReference type="KEGG" id="nsh:GXM_04768"/>
<dbReference type="EMBL" id="CP045226">
    <property type="protein sequence ID" value="QFS47278.1"/>
    <property type="molecule type" value="Genomic_DNA"/>
</dbReference>
<reference evidence="1 2" key="1">
    <citation type="submission" date="2019-10" db="EMBL/GenBank/DDBJ databases">
        <title>Genomic and transcriptomic insights into the perfect genentic adaptation of a filamentous nitrogen-fixing cyanobacterium to rice fields.</title>
        <authorList>
            <person name="Chen Z."/>
        </authorList>
    </citation>
    <scope>NUCLEOTIDE SEQUENCE [LARGE SCALE GENOMIC DNA]</scope>
    <source>
        <strain evidence="1">CCNUC1</strain>
    </source>
</reference>
<proteinExistence type="predicted"/>
<dbReference type="AlphaFoldDB" id="A0A5P8W3G0"/>
<sequence>MSTTNFAYAINMSMTLTSKQEKVVQVLLATGRFHTVSEVIEAALHLLEEENRAYQIWVDETRTKIDEGIASLERGEGIDGETFVNQLLADLQQVKESQK</sequence>
<keyword evidence="2" id="KW-1185">Reference proteome</keyword>
<organism evidence="1 2">
    <name type="scientific">Nostoc sphaeroides CCNUC1</name>
    <dbReference type="NCBI Taxonomy" id="2653204"/>
    <lineage>
        <taxon>Bacteria</taxon>
        <taxon>Bacillati</taxon>
        <taxon>Cyanobacteriota</taxon>
        <taxon>Cyanophyceae</taxon>
        <taxon>Nostocales</taxon>
        <taxon>Nostocaceae</taxon>
        <taxon>Nostoc</taxon>
    </lineage>
</organism>
<gene>
    <name evidence="1" type="ORF">GXM_04768</name>
</gene>
<dbReference type="InterPro" id="IPR038296">
    <property type="entry name" value="ParD_sf"/>
</dbReference>
<evidence type="ECO:0000313" key="1">
    <source>
        <dbReference type="EMBL" id="QFS47278.1"/>
    </source>
</evidence>
<dbReference type="Proteomes" id="UP000326678">
    <property type="component" value="Chromosome Gxm1"/>
</dbReference>
<dbReference type="Pfam" id="PF03693">
    <property type="entry name" value="ParD_antitoxin"/>
    <property type="match status" value="1"/>
</dbReference>
<accession>A0A5P8W3G0</accession>
<dbReference type="PANTHER" id="PTHR36582">
    <property type="entry name" value="ANTITOXIN PARD"/>
    <property type="match status" value="1"/>
</dbReference>
<dbReference type="InterPro" id="IPR022789">
    <property type="entry name" value="ParD"/>
</dbReference>